<dbReference type="SUPFAM" id="SSF46626">
    <property type="entry name" value="Cytochrome c"/>
    <property type="match status" value="1"/>
</dbReference>
<dbReference type="InterPro" id="IPR036909">
    <property type="entry name" value="Cyt_c-like_dom_sf"/>
</dbReference>
<sequence length="112" mass="12211">MKRVGNRCCSGVLLSLVLMVCANARAQSAVAGLIEEQHCMFCHTTEGADLAPSFPKIAQRYRTSPQASVMLEKKLLAGGKPHWGDITMPEADPVPPLSSDDAHLLIQWVLRQ</sequence>
<organism evidence="9 10">
    <name type="scientific">Paraburkholderia domus</name>
    <dbReference type="NCBI Taxonomy" id="2793075"/>
    <lineage>
        <taxon>Bacteria</taxon>
        <taxon>Pseudomonadati</taxon>
        <taxon>Pseudomonadota</taxon>
        <taxon>Betaproteobacteria</taxon>
        <taxon>Burkholderiales</taxon>
        <taxon>Burkholderiaceae</taxon>
        <taxon>Paraburkholderia</taxon>
    </lineage>
</organism>
<dbReference type="GO" id="GO:0020037">
    <property type="term" value="F:heme binding"/>
    <property type="evidence" value="ECO:0007669"/>
    <property type="project" value="InterPro"/>
</dbReference>
<dbReference type="GO" id="GO:0009055">
    <property type="term" value="F:electron transfer activity"/>
    <property type="evidence" value="ECO:0007669"/>
    <property type="project" value="InterPro"/>
</dbReference>
<dbReference type="EMBL" id="CAJNAS010000035">
    <property type="protein sequence ID" value="CAE6963896.1"/>
    <property type="molecule type" value="Genomic_DNA"/>
</dbReference>
<keyword evidence="1" id="KW-0813">Transport</keyword>
<protein>
    <recommendedName>
        <fullName evidence="8">Cytochrome c domain-containing protein</fullName>
    </recommendedName>
</protein>
<dbReference type="Pfam" id="PF00034">
    <property type="entry name" value="Cytochrom_C"/>
    <property type="match status" value="1"/>
</dbReference>
<evidence type="ECO:0000256" key="7">
    <source>
        <dbReference type="SAM" id="SignalP"/>
    </source>
</evidence>
<evidence type="ECO:0000256" key="6">
    <source>
        <dbReference type="PIRSR" id="PIRSR602324-1"/>
    </source>
</evidence>
<dbReference type="Proteomes" id="UP000675121">
    <property type="component" value="Unassembled WGS sequence"/>
</dbReference>
<evidence type="ECO:0000256" key="4">
    <source>
        <dbReference type="ARBA" id="ARBA00022982"/>
    </source>
</evidence>
<dbReference type="Gene3D" id="1.10.760.10">
    <property type="entry name" value="Cytochrome c-like domain"/>
    <property type="match status" value="1"/>
</dbReference>
<gene>
    <name evidence="9" type="ORF">R70211_07184</name>
</gene>
<proteinExistence type="predicted"/>
<evidence type="ECO:0000313" key="9">
    <source>
        <dbReference type="EMBL" id="CAE6963896.1"/>
    </source>
</evidence>
<accession>A0A9N8N861</accession>
<feature type="chain" id="PRO_5040285791" description="Cytochrome c domain-containing protein" evidence="7">
    <location>
        <begin position="27"/>
        <end position="112"/>
    </location>
</feature>
<keyword evidence="3 6" id="KW-0479">Metal-binding</keyword>
<dbReference type="PROSITE" id="PS51007">
    <property type="entry name" value="CYTC"/>
    <property type="match status" value="1"/>
</dbReference>
<keyword evidence="10" id="KW-1185">Reference proteome</keyword>
<feature type="binding site" description="covalent" evidence="6">
    <location>
        <position position="43"/>
    </location>
    <ligand>
        <name>heme c</name>
        <dbReference type="ChEBI" id="CHEBI:61717"/>
    </ligand>
</feature>
<evidence type="ECO:0000256" key="2">
    <source>
        <dbReference type="ARBA" id="ARBA00022617"/>
    </source>
</evidence>
<feature type="binding site" description="covalent" evidence="6">
    <location>
        <position position="39"/>
    </location>
    <ligand>
        <name>heme c</name>
        <dbReference type="ChEBI" id="CHEBI:61717"/>
    </ligand>
</feature>
<keyword evidence="5 6" id="KW-0408">Iron</keyword>
<keyword evidence="4" id="KW-0249">Electron transport</keyword>
<feature type="signal peptide" evidence="7">
    <location>
        <begin position="1"/>
        <end position="26"/>
    </location>
</feature>
<dbReference type="InterPro" id="IPR009056">
    <property type="entry name" value="Cyt_c-like_dom"/>
</dbReference>
<feature type="domain" description="Cytochrome c" evidence="8">
    <location>
        <begin position="24"/>
        <end position="112"/>
    </location>
</feature>
<evidence type="ECO:0000313" key="10">
    <source>
        <dbReference type="Proteomes" id="UP000675121"/>
    </source>
</evidence>
<feature type="binding site" description="covalent" evidence="6">
    <location>
        <position position="88"/>
    </location>
    <ligand>
        <name>heme c</name>
        <dbReference type="ChEBI" id="CHEBI:61717"/>
    </ligand>
</feature>
<name>A0A9N8N861_9BURK</name>
<comment type="caution">
    <text evidence="9">The sequence shown here is derived from an EMBL/GenBank/DDBJ whole genome shotgun (WGS) entry which is preliminary data.</text>
</comment>
<dbReference type="AlphaFoldDB" id="A0A9N8N861"/>
<evidence type="ECO:0000256" key="3">
    <source>
        <dbReference type="ARBA" id="ARBA00022723"/>
    </source>
</evidence>
<evidence type="ECO:0000256" key="5">
    <source>
        <dbReference type="ARBA" id="ARBA00023004"/>
    </source>
</evidence>
<evidence type="ECO:0000259" key="8">
    <source>
        <dbReference type="PROSITE" id="PS51007"/>
    </source>
</evidence>
<evidence type="ECO:0000256" key="1">
    <source>
        <dbReference type="ARBA" id="ARBA00022448"/>
    </source>
</evidence>
<keyword evidence="2 6" id="KW-0349">Heme</keyword>
<dbReference type="GO" id="GO:0005506">
    <property type="term" value="F:iron ion binding"/>
    <property type="evidence" value="ECO:0007669"/>
    <property type="project" value="InterPro"/>
</dbReference>
<reference evidence="9" key="1">
    <citation type="submission" date="2021-02" db="EMBL/GenBank/DDBJ databases">
        <authorList>
            <person name="Vanwijnsberghe S."/>
        </authorList>
    </citation>
    <scope>NUCLEOTIDE SEQUENCE</scope>
    <source>
        <strain evidence="9">R-70211</strain>
    </source>
</reference>
<dbReference type="InterPro" id="IPR002324">
    <property type="entry name" value="Cyt_c_ID"/>
</dbReference>
<comment type="PTM">
    <text evidence="6">Binds 1 heme c group covalently per subunit.</text>
</comment>
<dbReference type="PRINTS" id="PR00606">
    <property type="entry name" value="CYTCHROMECID"/>
</dbReference>
<keyword evidence="7" id="KW-0732">Signal</keyword>